<dbReference type="EMBL" id="JAEQMY010000048">
    <property type="protein sequence ID" value="MBL0406681.1"/>
    <property type="molecule type" value="Genomic_DNA"/>
</dbReference>
<gene>
    <name evidence="10" type="ORF">JKG68_22280</name>
</gene>
<evidence type="ECO:0000256" key="5">
    <source>
        <dbReference type="ARBA" id="ARBA00022741"/>
    </source>
</evidence>
<comment type="caution">
    <text evidence="10">The sequence shown here is derived from an EMBL/GenBank/DDBJ whole genome shotgun (WGS) entry which is preliminary data.</text>
</comment>
<keyword evidence="4" id="KW-0808">Transferase</keyword>
<accession>A0A937D177</accession>
<protein>
    <recommendedName>
        <fullName evidence="2">histidine kinase</fullName>
        <ecNumber evidence="2">2.7.13.3</ecNumber>
    </recommendedName>
</protein>
<evidence type="ECO:0000256" key="3">
    <source>
        <dbReference type="ARBA" id="ARBA00022553"/>
    </source>
</evidence>
<keyword evidence="8" id="KW-0472">Membrane</keyword>
<keyword evidence="7" id="KW-0067">ATP-binding</keyword>
<evidence type="ECO:0000256" key="8">
    <source>
        <dbReference type="SAM" id="Phobius"/>
    </source>
</evidence>
<name>A0A937D177_9HYPH</name>
<dbReference type="Proteomes" id="UP000605848">
    <property type="component" value="Unassembled WGS sequence"/>
</dbReference>
<dbReference type="RefSeq" id="WP_202063548.1">
    <property type="nucleotide sequence ID" value="NZ_JAEQMY010000048.1"/>
</dbReference>
<keyword evidence="5" id="KW-0547">Nucleotide-binding</keyword>
<dbReference type="GO" id="GO:0004673">
    <property type="term" value="F:protein histidine kinase activity"/>
    <property type="evidence" value="ECO:0007669"/>
    <property type="project" value="UniProtKB-EC"/>
</dbReference>
<evidence type="ECO:0000259" key="9">
    <source>
        <dbReference type="SMART" id="SM00911"/>
    </source>
</evidence>
<reference evidence="10" key="1">
    <citation type="submission" date="2021-01" db="EMBL/GenBank/DDBJ databases">
        <title>Microvirga sp.</title>
        <authorList>
            <person name="Kim M.K."/>
        </authorList>
    </citation>
    <scope>NUCLEOTIDE SEQUENCE</scope>
    <source>
        <strain evidence="10">5420S-16</strain>
    </source>
</reference>
<sequence>MIRLRPKEWSIRLHLFAFAATILVPLILLGSYFATEFAERERERYQEVAKALAADIAADVDRELDSTIAALQALSTSPALRNGDLEAFDRQARETLHYRGSAIAVRDQTGQQIINTYAPWGTPLPVSTHPVLRKTDQTALETQRPVVSDLYQGAVAKALYVLVDVPVTIRGEARYVLNIALTPERIRRILASSNLPPDWIVAVVDGSNRIIARSRDHERLLGVDTQRSSPAPAEAGAALWQGLNAEGVPVLAASERSRLSAWRVTASVPLAVLGAPLTRSLLAVAGLGGLGLALSLALALLYGRGLARGMLDLSLSAEALGRGEQIPATATSVREVNQISRAMARASADLHERALAQETAARRQELLIHELNHRVKNTLATVQSLAWQVVRPGVPPRIAQERFQERLLALSRTHNLLNETLWEGASLRTILEAEFQPFMAETPRIRLSGPDVYLPATHTVVLGMALHELTTNAAKYGALSAATGRVQVDWRVEGHGRGATLILDWCEMGGPPVQAQPRPGFGSRLLRQTITQELGGELSMRFEPEGACCQIVVGIAPAEQRAA</sequence>
<proteinExistence type="predicted"/>
<dbReference type="PANTHER" id="PTHR41523:SF7">
    <property type="entry name" value="HISTIDINE KINASE"/>
    <property type="match status" value="1"/>
</dbReference>
<feature type="transmembrane region" description="Helical" evidence="8">
    <location>
        <begin position="12"/>
        <end position="34"/>
    </location>
</feature>
<dbReference type="AlphaFoldDB" id="A0A937D177"/>
<dbReference type="Gene3D" id="3.30.450.20">
    <property type="entry name" value="PAS domain"/>
    <property type="match status" value="1"/>
</dbReference>
<feature type="domain" description="Signal transduction histidine kinase HWE region" evidence="9">
    <location>
        <begin position="370"/>
        <end position="451"/>
    </location>
</feature>
<dbReference type="GO" id="GO:0005524">
    <property type="term" value="F:ATP binding"/>
    <property type="evidence" value="ECO:0007669"/>
    <property type="project" value="UniProtKB-KW"/>
</dbReference>
<dbReference type="Gene3D" id="3.30.565.10">
    <property type="entry name" value="Histidine kinase-like ATPase, C-terminal domain"/>
    <property type="match status" value="1"/>
</dbReference>
<keyword evidence="6 10" id="KW-0418">Kinase</keyword>
<evidence type="ECO:0000313" key="10">
    <source>
        <dbReference type="EMBL" id="MBL0406681.1"/>
    </source>
</evidence>
<keyword evidence="8" id="KW-1133">Transmembrane helix</keyword>
<evidence type="ECO:0000256" key="1">
    <source>
        <dbReference type="ARBA" id="ARBA00000085"/>
    </source>
</evidence>
<dbReference type="SMART" id="SM00911">
    <property type="entry name" value="HWE_HK"/>
    <property type="match status" value="1"/>
</dbReference>
<evidence type="ECO:0000256" key="6">
    <source>
        <dbReference type="ARBA" id="ARBA00022777"/>
    </source>
</evidence>
<comment type="catalytic activity">
    <reaction evidence="1">
        <text>ATP + protein L-histidine = ADP + protein N-phospho-L-histidine.</text>
        <dbReference type="EC" id="2.7.13.3"/>
    </reaction>
</comment>
<evidence type="ECO:0000256" key="2">
    <source>
        <dbReference type="ARBA" id="ARBA00012438"/>
    </source>
</evidence>
<keyword evidence="3" id="KW-0597">Phosphoprotein</keyword>
<keyword evidence="11" id="KW-1185">Reference proteome</keyword>
<evidence type="ECO:0000256" key="7">
    <source>
        <dbReference type="ARBA" id="ARBA00022840"/>
    </source>
</evidence>
<dbReference type="Pfam" id="PF07536">
    <property type="entry name" value="HWE_HK"/>
    <property type="match status" value="1"/>
</dbReference>
<evidence type="ECO:0000313" key="11">
    <source>
        <dbReference type="Proteomes" id="UP000605848"/>
    </source>
</evidence>
<dbReference type="PANTHER" id="PTHR41523">
    <property type="entry name" value="TWO-COMPONENT SYSTEM SENSOR PROTEIN"/>
    <property type="match status" value="1"/>
</dbReference>
<evidence type="ECO:0000256" key="4">
    <source>
        <dbReference type="ARBA" id="ARBA00022679"/>
    </source>
</evidence>
<dbReference type="InterPro" id="IPR036890">
    <property type="entry name" value="HATPase_C_sf"/>
</dbReference>
<keyword evidence="8" id="KW-0812">Transmembrane</keyword>
<dbReference type="EC" id="2.7.13.3" evidence="2"/>
<dbReference type="InterPro" id="IPR011102">
    <property type="entry name" value="Sig_transdc_His_kinase_HWE"/>
</dbReference>
<organism evidence="10 11">
    <name type="scientific">Microvirga aerilata</name>
    <dbReference type="NCBI Taxonomy" id="670292"/>
    <lineage>
        <taxon>Bacteria</taxon>
        <taxon>Pseudomonadati</taxon>
        <taxon>Pseudomonadota</taxon>
        <taxon>Alphaproteobacteria</taxon>
        <taxon>Hyphomicrobiales</taxon>
        <taxon>Methylobacteriaceae</taxon>
        <taxon>Microvirga</taxon>
    </lineage>
</organism>
<feature type="transmembrane region" description="Helical" evidence="8">
    <location>
        <begin position="281"/>
        <end position="302"/>
    </location>
</feature>